<reference evidence="1" key="2">
    <citation type="submission" date="2021-09" db="EMBL/GenBank/DDBJ databases">
        <authorList>
            <person name="Jia N."/>
            <person name="Wang J."/>
            <person name="Shi W."/>
            <person name="Du L."/>
            <person name="Sun Y."/>
            <person name="Zhan W."/>
            <person name="Jiang J."/>
            <person name="Wang Q."/>
            <person name="Zhang B."/>
            <person name="Ji P."/>
            <person name="Sakyi L.B."/>
            <person name="Cui X."/>
            <person name="Yuan T."/>
            <person name="Jiang B."/>
            <person name="Yang W."/>
            <person name="Lam T.T.-Y."/>
            <person name="Chang Q."/>
            <person name="Ding S."/>
            <person name="Wang X."/>
            <person name="Zhu J."/>
            <person name="Ruan X."/>
            <person name="Zhao L."/>
            <person name="Wei J."/>
            <person name="Que T."/>
            <person name="Du C."/>
            <person name="Cheng J."/>
            <person name="Dai P."/>
            <person name="Han X."/>
            <person name="Huang E."/>
            <person name="Gao Y."/>
            <person name="Liu J."/>
            <person name="Shao H."/>
            <person name="Ye R."/>
            <person name="Li L."/>
            <person name="Wei W."/>
            <person name="Wang X."/>
            <person name="Wang C."/>
            <person name="Huo Q."/>
            <person name="Li W."/>
            <person name="Guo W."/>
            <person name="Chen H."/>
            <person name="Chen S."/>
            <person name="Zhou L."/>
            <person name="Zhou L."/>
            <person name="Ni X."/>
            <person name="Tian J."/>
            <person name="Zhou Y."/>
            <person name="Sheng Y."/>
            <person name="Liu T."/>
            <person name="Pan Y."/>
            <person name="Xia L."/>
            <person name="Li J."/>
            <person name="Zhao F."/>
            <person name="Cao W."/>
        </authorList>
    </citation>
    <scope>NUCLEOTIDE SEQUENCE</scope>
    <source>
        <strain evidence="1">Rsan-2018</strain>
        <tissue evidence="1">Larvae</tissue>
    </source>
</reference>
<reference evidence="1" key="1">
    <citation type="journal article" date="2020" name="Cell">
        <title>Large-Scale Comparative Analyses of Tick Genomes Elucidate Their Genetic Diversity and Vector Capacities.</title>
        <authorList>
            <consortium name="Tick Genome and Microbiome Consortium (TIGMIC)"/>
            <person name="Jia N."/>
            <person name="Wang J."/>
            <person name="Shi W."/>
            <person name="Du L."/>
            <person name="Sun Y."/>
            <person name="Zhan W."/>
            <person name="Jiang J.F."/>
            <person name="Wang Q."/>
            <person name="Zhang B."/>
            <person name="Ji P."/>
            <person name="Bell-Sakyi L."/>
            <person name="Cui X.M."/>
            <person name="Yuan T.T."/>
            <person name="Jiang B.G."/>
            <person name="Yang W.F."/>
            <person name="Lam T.T."/>
            <person name="Chang Q.C."/>
            <person name="Ding S.J."/>
            <person name="Wang X.J."/>
            <person name="Zhu J.G."/>
            <person name="Ruan X.D."/>
            <person name="Zhao L."/>
            <person name="Wei J.T."/>
            <person name="Ye R.Z."/>
            <person name="Que T.C."/>
            <person name="Du C.H."/>
            <person name="Zhou Y.H."/>
            <person name="Cheng J.X."/>
            <person name="Dai P.F."/>
            <person name="Guo W.B."/>
            <person name="Han X.H."/>
            <person name="Huang E.J."/>
            <person name="Li L.F."/>
            <person name="Wei W."/>
            <person name="Gao Y.C."/>
            <person name="Liu J.Z."/>
            <person name="Shao H.Z."/>
            <person name="Wang X."/>
            <person name="Wang C.C."/>
            <person name="Yang T.C."/>
            <person name="Huo Q.B."/>
            <person name="Li W."/>
            <person name="Chen H.Y."/>
            <person name="Chen S.E."/>
            <person name="Zhou L.G."/>
            <person name="Ni X.B."/>
            <person name="Tian J.H."/>
            <person name="Sheng Y."/>
            <person name="Liu T."/>
            <person name="Pan Y.S."/>
            <person name="Xia L.Y."/>
            <person name="Li J."/>
            <person name="Zhao F."/>
            <person name="Cao W.C."/>
        </authorList>
    </citation>
    <scope>NUCLEOTIDE SEQUENCE</scope>
    <source>
        <strain evidence="1">Rsan-2018</strain>
    </source>
</reference>
<accession>A0A9D4Q4P1</accession>
<dbReference type="AlphaFoldDB" id="A0A9D4Q4P1"/>
<protein>
    <submittedName>
        <fullName evidence="1">Uncharacterized protein</fullName>
    </submittedName>
</protein>
<comment type="caution">
    <text evidence="1">The sequence shown here is derived from an EMBL/GenBank/DDBJ whole genome shotgun (WGS) entry which is preliminary data.</text>
</comment>
<organism evidence="1 2">
    <name type="scientific">Rhipicephalus sanguineus</name>
    <name type="common">Brown dog tick</name>
    <name type="synonym">Ixodes sanguineus</name>
    <dbReference type="NCBI Taxonomy" id="34632"/>
    <lineage>
        <taxon>Eukaryota</taxon>
        <taxon>Metazoa</taxon>
        <taxon>Ecdysozoa</taxon>
        <taxon>Arthropoda</taxon>
        <taxon>Chelicerata</taxon>
        <taxon>Arachnida</taxon>
        <taxon>Acari</taxon>
        <taxon>Parasitiformes</taxon>
        <taxon>Ixodida</taxon>
        <taxon>Ixodoidea</taxon>
        <taxon>Ixodidae</taxon>
        <taxon>Rhipicephalinae</taxon>
        <taxon>Rhipicephalus</taxon>
        <taxon>Rhipicephalus</taxon>
    </lineage>
</organism>
<dbReference type="Gene3D" id="3.80.10.10">
    <property type="entry name" value="Ribonuclease Inhibitor"/>
    <property type="match status" value="2"/>
</dbReference>
<sequence length="541" mass="60071">MTPPCRRTPSNEEKAASKLSCLFGYVQRQFQAKLLSVPSGLQPLHSAIGGSRTGSTHAIRRVEGSDCQRTHEDDMAFAYAGMTLLFLLHTLQAASKQVQVAELFAAESDFDWMLCANINDSVTCLRLEYGKARLDPGRELLGALESNSTITCLSVDCRLVSLGHGPRFKDWLTRAAALKELSLACSQCWRKHEAKLVFQALPTTTGITRLDVQGFVLHPTDSTSLSELVACGDHLEDASFAFGNITHRRSYMCHADMFTDIEEAEESNGAWMVDAFVEALSKTTSLRRLAVMGGFSASDIRRLLKAAHDCASLEELTCEAVTFGRTHFNRGKDIFPRATHLVTVRRCEDSVEHMQPLVETWTEMLRETSLYPLGLLHSSSFHVCLALAENCGDHVTALSLDLQGGVTPQLAQILAVYLASTRNLRMLSLIMSCWDHLEHAIVEGLIQNNSIEELHLENFALNESDSAALGRWFDGNRRLHTLSVSLEVSKYGTREVPPGTETLLLTLASTLEKNNALTCIRVDGYWAYMPTWYIIKHKVSM</sequence>
<evidence type="ECO:0000313" key="1">
    <source>
        <dbReference type="EMBL" id="KAH7967925.1"/>
    </source>
</evidence>
<dbReference type="Proteomes" id="UP000821837">
    <property type="component" value="Unassembled WGS sequence"/>
</dbReference>
<dbReference type="EMBL" id="JABSTV010001248">
    <property type="protein sequence ID" value="KAH7967925.1"/>
    <property type="molecule type" value="Genomic_DNA"/>
</dbReference>
<evidence type="ECO:0000313" key="2">
    <source>
        <dbReference type="Proteomes" id="UP000821837"/>
    </source>
</evidence>
<dbReference type="SUPFAM" id="SSF52047">
    <property type="entry name" value="RNI-like"/>
    <property type="match status" value="1"/>
</dbReference>
<dbReference type="InterPro" id="IPR032675">
    <property type="entry name" value="LRR_dom_sf"/>
</dbReference>
<dbReference type="VEuPathDB" id="VectorBase:RSAN_046997"/>
<proteinExistence type="predicted"/>
<name>A0A9D4Q4P1_RHISA</name>
<keyword evidence="2" id="KW-1185">Reference proteome</keyword>
<gene>
    <name evidence="1" type="ORF">HPB52_004138</name>
</gene>